<evidence type="ECO:0000313" key="4">
    <source>
        <dbReference type="EMBL" id="PUZ25987.1"/>
    </source>
</evidence>
<dbReference type="PANTHER" id="PTHR44858:SF1">
    <property type="entry name" value="UDP-N-ACETYLGLUCOSAMINE--PEPTIDE N-ACETYLGLUCOSAMINYLTRANSFERASE SPINDLY-RELATED"/>
    <property type="match status" value="1"/>
</dbReference>
<name>A0A2T7BI76_9BACT</name>
<dbReference type="Pfam" id="PF13181">
    <property type="entry name" value="TPR_8"/>
    <property type="match status" value="1"/>
</dbReference>
<dbReference type="RefSeq" id="WP_108687826.1">
    <property type="nucleotide sequence ID" value="NZ_QCYK01000002.1"/>
</dbReference>
<evidence type="ECO:0000256" key="1">
    <source>
        <dbReference type="ARBA" id="ARBA00022737"/>
    </source>
</evidence>
<dbReference type="Pfam" id="PF13432">
    <property type="entry name" value="TPR_16"/>
    <property type="match status" value="1"/>
</dbReference>
<dbReference type="Gene3D" id="1.25.40.10">
    <property type="entry name" value="Tetratricopeptide repeat domain"/>
    <property type="match status" value="2"/>
</dbReference>
<dbReference type="SMART" id="SM00028">
    <property type="entry name" value="TPR"/>
    <property type="match status" value="7"/>
</dbReference>
<evidence type="ECO:0000313" key="5">
    <source>
        <dbReference type="Proteomes" id="UP000244450"/>
    </source>
</evidence>
<dbReference type="PROSITE" id="PS51257">
    <property type="entry name" value="PROKAR_LIPOPROTEIN"/>
    <property type="match status" value="1"/>
</dbReference>
<feature type="repeat" description="TPR" evidence="3">
    <location>
        <begin position="263"/>
        <end position="296"/>
    </location>
</feature>
<dbReference type="AlphaFoldDB" id="A0A2T7BI76"/>
<dbReference type="SUPFAM" id="SSF48452">
    <property type="entry name" value="TPR-like"/>
    <property type="match status" value="1"/>
</dbReference>
<dbReference type="Pfam" id="PF14559">
    <property type="entry name" value="TPR_19"/>
    <property type="match status" value="1"/>
</dbReference>
<feature type="repeat" description="TPR" evidence="3">
    <location>
        <begin position="92"/>
        <end position="125"/>
    </location>
</feature>
<protein>
    <submittedName>
        <fullName evidence="4">Uncharacterized protein</fullName>
    </submittedName>
</protein>
<evidence type="ECO:0000256" key="2">
    <source>
        <dbReference type="ARBA" id="ARBA00022803"/>
    </source>
</evidence>
<sequence length="342" mass="37438">MKYIPRVLPLLLLLAACQTRQKPAETTATPAAPGTIDSALYAPDVAPLTDSIKMFPTASSLYYRRGLALFNTQPALALADLEKATSLNPRIADFPAAAGEAAINNSLYPKAIGYFRQALHISPNDYYLKYRLALALIENKQYTSADSAITELARDEHSRDKAGYLRARVAEEQKDTAMAIQYLTEAILAAGKNPQFDAVMELGDLLSAQHNPKAISYYKQAAQLDPTSGDPMMAAGDFYQAQKNYAAAVEAYKQCILTDAEYTNAYFALGDIARLQGQWKQGVTYYSMAARTHPTSADAYFLRGACEEKLGNSAAAKEDYRKALSFKKSFPEAQAALDRLHG</sequence>
<keyword evidence="2 3" id="KW-0802">TPR repeat</keyword>
<dbReference type="PANTHER" id="PTHR44858">
    <property type="entry name" value="TETRATRICOPEPTIDE REPEAT PROTEIN 6"/>
    <property type="match status" value="1"/>
</dbReference>
<dbReference type="EMBL" id="QCYK01000002">
    <property type="protein sequence ID" value="PUZ25987.1"/>
    <property type="molecule type" value="Genomic_DNA"/>
</dbReference>
<dbReference type="Proteomes" id="UP000244450">
    <property type="component" value="Unassembled WGS sequence"/>
</dbReference>
<organism evidence="4 5">
    <name type="scientific">Chitinophaga parva</name>
    <dbReference type="NCBI Taxonomy" id="2169414"/>
    <lineage>
        <taxon>Bacteria</taxon>
        <taxon>Pseudomonadati</taxon>
        <taxon>Bacteroidota</taxon>
        <taxon>Chitinophagia</taxon>
        <taxon>Chitinophagales</taxon>
        <taxon>Chitinophagaceae</taxon>
        <taxon>Chitinophaga</taxon>
    </lineage>
</organism>
<dbReference type="SUPFAM" id="SSF81901">
    <property type="entry name" value="HCP-like"/>
    <property type="match status" value="1"/>
</dbReference>
<comment type="caution">
    <text evidence="4">The sequence shown here is derived from an EMBL/GenBank/DDBJ whole genome shotgun (WGS) entry which is preliminary data.</text>
</comment>
<dbReference type="InterPro" id="IPR050498">
    <property type="entry name" value="Ycf3"/>
</dbReference>
<gene>
    <name evidence="4" type="ORF">DCC81_17230</name>
</gene>
<evidence type="ECO:0000256" key="3">
    <source>
        <dbReference type="PROSITE-ProRule" id="PRU00339"/>
    </source>
</evidence>
<dbReference type="InterPro" id="IPR011990">
    <property type="entry name" value="TPR-like_helical_dom_sf"/>
</dbReference>
<proteinExistence type="predicted"/>
<keyword evidence="5" id="KW-1185">Reference proteome</keyword>
<reference evidence="4 5" key="1">
    <citation type="submission" date="2018-04" db="EMBL/GenBank/DDBJ databases">
        <title>Chitinophaga fuyangensis sp. nov., isolated from soil in a chemical factory.</title>
        <authorList>
            <person name="Chen K."/>
        </authorList>
    </citation>
    <scope>NUCLEOTIDE SEQUENCE [LARGE SCALE GENOMIC DNA]</scope>
    <source>
        <strain evidence="4 5">LY-1</strain>
    </source>
</reference>
<accession>A0A2T7BI76</accession>
<keyword evidence="1" id="KW-0677">Repeat</keyword>
<dbReference type="OrthoDB" id="9803982at2"/>
<dbReference type="PROSITE" id="PS50005">
    <property type="entry name" value="TPR"/>
    <property type="match status" value="2"/>
</dbReference>
<dbReference type="InterPro" id="IPR019734">
    <property type="entry name" value="TPR_rpt"/>
</dbReference>